<dbReference type="Proteomes" id="UP001500880">
    <property type="component" value="Unassembled WGS sequence"/>
</dbReference>
<keyword evidence="3" id="KW-1185">Reference proteome</keyword>
<accession>A0ABN1ALX3</accession>
<feature type="transmembrane region" description="Helical" evidence="1">
    <location>
        <begin position="72"/>
        <end position="91"/>
    </location>
</feature>
<reference evidence="2 3" key="1">
    <citation type="journal article" date="2019" name="Int. J. Syst. Evol. Microbiol.">
        <title>The Global Catalogue of Microorganisms (GCM) 10K type strain sequencing project: providing services to taxonomists for standard genome sequencing and annotation.</title>
        <authorList>
            <consortium name="The Broad Institute Genomics Platform"/>
            <consortium name="The Broad Institute Genome Sequencing Center for Infectious Disease"/>
            <person name="Wu L."/>
            <person name="Ma J."/>
        </authorList>
    </citation>
    <scope>NUCLEOTIDE SEQUENCE [LARGE SCALE GENOMIC DNA]</scope>
    <source>
        <strain evidence="2 3">JCM 12389</strain>
    </source>
</reference>
<evidence type="ECO:0000313" key="2">
    <source>
        <dbReference type="EMBL" id="GAA0479660.1"/>
    </source>
</evidence>
<sequence length="100" mass="11555">MDILFLLAAIFVLLFALKRLSMITFAEDDTVLKAVKHKALSLFWVVLIISAFIYIPYKVWVLTGRSHYWDGAYIIGGTALLTIIISFVFYYKISSIRIFR</sequence>
<proteinExistence type="predicted"/>
<keyword evidence="1" id="KW-0812">Transmembrane</keyword>
<evidence type="ECO:0000313" key="3">
    <source>
        <dbReference type="Proteomes" id="UP001500880"/>
    </source>
</evidence>
<protein>
    <submittedName>
        <fullName evidence="2">Uncharacterized protein</fullName>
    </submittedName>
</protein>
<feature type="transmembrane region" description="Helical" evidence="1">
    <location>
        <begin position="42"/>
        <end position="60"/>
    </location>
</feature>
<dbReference type="RefSeq" id="WP_343836181.1">
    <property type="nucleotide sequence ID" value="NZ_BAAADO010000001.1"/>
</dbReference>
<comment type="caution">
    <text evidence="2">The sequence shown here is derived from an EMBL/GenBank/DDBJ whole genome shotgun (WGS) entry which is preliminary data.</text>
</comment>
<organism evidence="2 3">
    <name type="scientific">Salinibacillus aidingensis</name>
    <dbReference type="NCBI Taxonomy" id="237684"/>
    <lineage>
        <taxon>Bacteria</taxon>
        <taxon>Bacillati</taxon>
        <taxon>Bacillota</taxon>
        <taxon>Bacilli</taxon>
        <taxon>Bacillales</taxon>
        <taxon>Bacillaceae</taxon>
        <taxon>Salinibacillus</taxon>
    </lineage>
</organism>
<keyword evidence="1" id="KW-1133">Transmembrane helix</keyword>
<gene>
    <name evidence="2" type="ORF">GCM10008986_00120</name>
</gene>
<evidence type="ECO:0000256" key="1">
    <source>
        <dbReference type="SAM" id="Phobius"/>
    </source>
</evidence>
<keyword evidence="1" id="KW-0472">Membrane</keyword>
<dbReference type="EMBL" id="BAAADO010000001">
    <property type="protein sequence ID" value="GAA0479660.1"/>
    <property type="molecule type" value="Genomic_DNA"/>
</dbReference>
<name>A0ABN1ALX3_9BACI</name>